<evidence type="ECO:0000256" key="1">
    <source>
        <dbReference type="SAM" id="MobiDB-lite"/>
    </source>
</evidence>
<gene>
    <name evidence="2" type="ORF">BGTH12_LOCUS2873</name>
</gene>
<dbReference type="Proteomes" id="UP000683417">
    <property type="component" value="Unassembled WGS sequence"/>
</dbReference>
<dbReference type="AlphaFoldDB" id="A0A9W4GF52"/>
<reference evidence="2" key="1">
    <citation type="submission" date="2020-10" db="EMBL/GenBank/DDBJ databases">
        <authorList>
            <person name="Muller C M."/>
        </authorList>
    </citation>
    <scope>NUCLEOTIDE SEQUENCE</scope>
    <source>
        <strain evidence="2">THUN-12</strain>
    </source>
</reference>
<feature type="region of interest" description="Disordered" evidence="1">
    <location>
        <begin position="213"/>
        <end position="240"/>
    </location>
</feature>
<feature type="compositionally biased region" description="Basic and acidic residues" evidence="1">
    <location>
        <begin position="213"/>
        <end position="235"/>
    </location>
</feature>
<accession>A0A9W4GF52</accession>
<protein>
    <submittedName>
        <fullName evidence="2">BgTH12-01767</fullName>
    </submittedName>
</protein>
<name>A0A9W4GF52_BLUGR</name>
<organism evidence="2 3">
    <name type="scientific">Blumeria graminis f. sp. triticale</name>
    <dbReference type="NCBI Taxonomy" id="1689686"/>
    <lineage>
        <taxon>Eukaryota</taxon>
        <taxon>Fungi</taxon>
        <taxon>Dikarya</taxon>
        <taxon>Ascomycota</taxon>
        <taxon>Pezizomycotina</taxon>
        <taxon>Leotiomycetes</taxon>
        <taxon>Erysiphales</taxon>
        <taxon>Erysiphaceae</taxon>
        <taxon>Blumeria</taxon>
    </lineage>
</organism>
<comment type="caution">
    <text evidence="2">The sequence shown here is derived from an EMBL/GenBank/DDBJ whole genome shotgun (WGS) entry which is preliminary data.</text>
</comment>
<proteinExistence type="predicted"/>
<sequence length="336" mass="38708">MCENGDSYTHSDIFSAQIPGQLPFSAVMPFFRSPVVKNSELLAPIPSEHSDKSQYPYLPIEPIFTPFYLPSYISSLPPCTSPNFLEFNQPYLQSTLPPTFPPVCPPPCPPACPPPCPSPRHTSKLSSKARYKLNIIKHRKTQDRSYWQNLVKSPHLTEEERLLVRLKGIEGLPWKDIQAKFNEKMGTYVEQAALQMRIRRLCDRMDAREIREEEKKRPCKDTRRYPSERGFKGPESHAQNPLPLLEQTFAAMPGHPMNQRFSANESRCNEDLYSNRSLNLFTLKFKPWDQQQSEYLPAPSQSQLWRNPGVEIRPGEGREESVTWKMSAPLGTYREI</sequence>
<dbReference type="EMBL" id="CAJHIT010000005">
    <property type="protein sequence ID" value="CAD6501515.1"/>
    <property type="molecule type" value="Genomic_DNA"/>
</dbReference>
<evidence type="ECO:0000313" key="2">
    <source>
        <dbReference type="EMBL" id="CAD6501515.1"/>
    </source>
</evidence>
<evidence type="ECO:0000313" key="3">
    <source>
        <dbReference type="Proteomes" id="UP000683417"/>
    </source>
</evidence>